<dbReference type="NCBIfam" id="TIGR01640">
    <property type="entry name" value="F_box_assoc_1"/>
    <property type="match status" value="1"/>
</dbReference>
<dbReference type="InterPro" id="IPR017451">
    <property type="entry name" value="F-box-assoc_interact_dom"/>
</dbReference>
<dbReference type="InterPro" id="IPR050796">
    <property type="entry name" value="SCF_F-box_component"/>
</dbReference>
<dbReference type="Gene3D" id="1.20.1280.50">
    <property type="match status" value="1"/>
</dbReference>
<name>A0A803L8R8_CHEQI</name>
<proteinExistence type="predicted"/>
<dbReference type="Pfam" id="PF08268">
    <property type="entry name" value="FBA_3"/>
    <property type="match status" value="1"/>
</dbReference>
<gene>
    <name evidence="2" type="primary">LOC110700437</name>
</gene>
<dbReference type="Pfam" id="PF00646">
    <property type="entry name" value="F-box"/>
    <property type="match status" value="1"/>
</dbReference>
<dbReference type="SUPFAM" id="SSF81383">
    <property type="entry name" value="F-box domain"/>
    <property type="match status" value="1"/>
</dbReference>
<dbReference type="OrthoDB" id="5314306at2759"/>
<feature type="domain" description="F-box" evidence="1">
    <location>
        <begin position="20"/>
        <end position="65"/>
    </location>
</feature>
<dbReference type="Proteomes" id="UP000596660">
    <property type="component" value="Unplaced"/>
</dbReference>
<keyword evidence="3" id="KW-1185">Reference proteome</keyword>
<organism evidence="2 3">
    <name type="scientific">Chenopodium quinoa</name>
    <name type="common">Quinoa</name>
    <dbReference type="NCBI Taxonomy" id="63459"/>
    <lineage>
        <taxon>Eukaryota</taxon>
        <taxon>Viridiplantae</taxon>
        <taxon>Streptophyta</taxon>
        <taxon>Embryophyta</taxon>
        <taxon>Tracheophyta</taxon>
        <taxon>Spermatophyta</taxon>
        <taxon>Magnoliopsida</taxon>
        <taxon>eudicotyledons</taxon>
        <taxon>Gunneridae</taxon>
        <taxon>Pentapetalae</taxon>
        <taxon>Caryophyllales</taxon>
        <taxon>Chenopodiaceae</taxon>
        <taxon>Chenopodioideae</taxon>
        <taxon>Atripliceae</taxon>
        <taxon>Chenopodium</taxon>
    </lineage>
</organism>
<evidence type="ECO:0000313" key="3">
    <source>
        <dbReference type="Proteomes" id="UP000596660"/>
    </source>
</evidence>
<dbReference type="PANTHER" id="PTHR31672:SF13">
    <property type="entry name" value="F-BOX PROTEIN CPR30-LIKE"/>
    <property type="match status" value="1"/>
</dbReference>
<dbReference type="InterPro" id="IPR013187">
    <property type="entry name" value="F-box-assoc_dom_typ3"/>
</dbReference>
<dbReference type="PANTHER" id="PTHR31672">
    <property type="entry name" value="BNACNNG10540D PROTEIN"/>
    <property type="match status" value="1"/>
</dbReference>
<dbReference type="PROSITE" id="PS50181">
    <property type="entry name" value="FBOX"/>
    <property type="match status" value="1"/>
</dbReference>
<dbReference type="AlphaFoldDB" id="A0A803L8R8"/>
<dbReference type="RefSeq" id="XP_021733669.1">
    <property type="nucleotide sequence ID" value="XM_021877977.1"/>
</dbReference>
<evidence type="ECO:0000259" key="1">
    <source>
        <dbReference type="PROSITE" id="PS50181"/>
    </source>
</evidence>
<dbReference type="InterPro" id="IPR036047">
    <property type="entry name" value="F-box-like_dom_sf"/>
</dbReference>
<dbReference type="GeneID" id="110700437"/>
<dbReference type="Gramene" id="AUR62008257-RA">
    <property type="protein sequence ID" value="AUR62008257-RA:cds"/>
    <property type="gene ID" value="AUR62008257"/>
</dbReference>
<accession>A0A803L8R8</accession>
<dbReference type="EnsemblPlants" id="AUR62008257-RA">
    <property type="protein sequence ID" value="AUR62008257-RA:cds"/>
    <property type="gene ID" value="AUR62008257"/>
</dbReference>
<protein>
    <recommendedName>
        <fullName evidence="1">F-box domain-containing protein</fullName>
    </recommendedName>
</protein>
<dbReference type="InterPro" id="IPR001810">
    <property type="entry name" value="F-box_dom"/>
</dbReference>
<dbReference type="KEGG" id="cqi:110700437"/>
<reference evidence="2" key="2">
    <citation type="submission" date="2021-03" db="UniProtKB">
        <authorList>
            <consortium name="EnsemblPlants"/>
        </authorList>
    </citation>
    <scope>IDENTIFICATION</scope>
</reference>
<sequence length="396" mass="45577">MSSIAEVGRMERELSRVDRLSEDIHFPPELLLEILLWLPSKTLLKFRSVCRIWCSFIDSSNFISLHLNCYNYDYSQKSIDHLIAIQRIVDVGCFFTIRSSDRLNTVADLAELAEPYSISGNCNGLILLNYGWNAVRLWNPSIRKSLFLPDCPIKLRWSRIRRCHVTYTLGFSRSSNDYKVLAVKTNLPSYSDDKAYIAVYSLADHLWRVKPNPVSVSKWAISWLSPEGGLVCCGGVVYWVDNDLHRKPGAYMKLYLYDFDVEEFSVMQLPDAVKESTHRLIFAHGDSLAVLLMSSESICIWVLKKDGGENPWRLWFKGEPHLNASKLFECANVVYCKNSNTFLLNNNLATMSYDIANNQIRILKEKDMMNFRISFQTYVESLVLHKGFGETITLFL</sequence>
<evidence type="ECO:0000313" key="2">
    <source>
        <dbReference type="EnsemblPlants" id="AUR62008257-RA:cds"/>
    </source>
</evidence>
<dbReference type="SMART" id="SM00256">
    <property type="entry name" value="FBOX"/>
    <property type="match status" value="1"/>
</dbReference>
<reference evidence="2" key="1">
    <citation type="journal article" date="2017" name="Nature">
        <title>The genome of Chenopodium quinoa.</title>
        <authorList>
            <person name="Jarvis D.E."/>
            <person name="Ho Y.S."/>
            <person name="Lightfoot D.J."/>
            <person name="Schmoeckel S.M."/>
            <person name="Li B."/>
            <person name="Borm T.J.A."/>
            <person name="Ohyanagi H."/>
            <person name="Mineta K."/>
            <person name="Michell C.T."/>
            <person name="Saber N."/>
            <person name="Kharbatia N.M."/>
            <person name="Rupper R.R."/>
            <person name="Sharp A.R."/>
            <person name="Dally N."/>
            <person name="Boughton B.A."/>
            <person name="Woo Y.H."/>
            <person name="Gao G."/>
            <person name="Schijlen E.G.W.M."/>
            <person name="Guo X."/>
            <person name="Momin A.A."/>
            <person name="Negrao S."/>
            <person name="Al-Babili S."/>
            <person name="Gehring C."/>
            <person name="Roessner U."/>
            <person name="Jung C."/>
            <person name="Murphy K."/>
            <person name="Arold S.T."/>
            <person name="Gojobori T."/>
            <person name="van der Linden C.G."/>
            <person name="van Loo E.N."/>
            <person name="Jellen E.N."/>
            <person name="Maughan P.J."/>
            <person name="Tester M."/>
        </authorList>
    </citation>
    <scope>NUCLEOTIDE SEQUENCE [LARGE SCALE GENOMIC DNA]</scope>
    <source>
        <strain evidence="2">cv. PI 614886</strain>
    </source>
</reference>